<sequence length="548" mass="60747">MANTSEETPMEETSQEETVRAAPVKRKNCDTEGNEQPDAKKNKATPDSRKNVIIAFLIHIHIYIMHKLSLASYYEIDTIADITSMLSTFHTIKRQTYSSGGQVKNKVVMSQTPSIYGYTGKVTLEELYKVFEEFITKYSLVYGTAEKKDTQSDTGILSSILALTAVYKGRVSEVRTGNLKFVYRKTPTEIKEMALSLYGLDNGAAAFMAGANLNPSIQSSMKQSLGPLTVALQLCNCKESKYQKSWKAVFCQVFANVPRKEEIAQLLAGTTNQHKEILQLLYQFCMMGATRSSNKAAIPMAFLLHIFTKAGPAIAASCKTSNTMLDLSKMPETVKRIDFSGKGLWHIWNACVDGITWKIRGDPEAMTSDQAFQITAHAILGLHKEDLEVPRTIFHHKFVTRKEMGSCFLKKNSKGLVEFELKKAEVVTKLASAAQTCLFDGSEGQYARCSVVSGKCTQRVNIETKLIKKLQESPGLHVGTSVPGVDSLVRTLAAAKMKGLQEITKTGSLLYGTTTWYKYSSTSPDSYGEPIDLNLNLSGKYFFGRDDE</sequence>
<evidence type="ECO:0000256" key="1">
    <source>
        <dbReference type="SAM" id="MobiDB-lite"/>
    </source>
</evidence>
<proteinExistence type="predicted"/>
<evidence type="ECO:0000313" key="2">
    <source>
        <dbReference type="EMBL" id="APG77903.1"/>
    </source>
</evidence>
<name>A0A1L3KKM4_9ORTO</name>
<keyword evidence="2" id="KW-0946">Virion</keyword>
<protein>
    <submittedName>
        <fullName evidence="2">Nucleocapsid protein</fullName>
    </submittedName>
</protein>
<reference evidence="2" key="1">
    <citation type="journal article" date="2016" name="Nature">
        <title>Redefining the invertebrate RNA virosphere.</title>
        <authorList>
            <person name="Shi M."/>
            <person name="Lin X.D."/>
            <person name="Tian J.H."/>
            <person name="Chen L.J."/>
            <person name="Chen X."/>
            <person name="Li C.X."/>
            <person name="Qin X.C."/>
            <person name="Li J."/>
            <person name="Cao J.P."/>
            <person name="Eden J.S."/>
            <person name="Buchmann J."/>
            <person name="Wang W."/>
            <person name="Xu J."/>
            <person name="Holmes E.C."/>
            <person name="Zhang Y.Z."/>
        </authorList>
    </citation>
    <scope>NUCLEOTIDE SEQUENCE</scope>
    <source>
        <strain evidence="2">SXSSP01</strain>
    </source>
</reference>
<dbReference type="EMBL" id="KX883881">
    <property type="protein sequence ID" value="APG77903.1"/>
    <property type="molecule type" value="Viral_cRNA"/>
</dbReference>
<feature type="region of interest" description="Disordered" evidence="1">
    <location>
        <begin position="1"/>
        <end position="45"/>
    </location>
</feature>
<dbReference type="GO" id="GO:0019013">
    <property type="term" value="C:viral nucleocapsid"/>
    <property type="evidence" value="ECO:0007669"/>
    <property type="project" value="UniProtKB-KW"/>
</dbReference>
<keyword evidence="2" id="KW-0543">Viral nucleoprotein</keyword>
<organism evidence="2">
    <name type="scientific">Sanxia Water Strider Virus 3</name>
    <dbReference type="NCBI Taxonomy" id="1608062"/>
    <lineage>
        <taxon>Viruses</taxon>
        <taxon>Riboviria</taxon>
        <taxon>Orthornavirae</taxon>
        <taxon>Negarnaviricota</taxon>
        <taxon>Polyploviricotina</taxon>
        <taxon>Insthoviricetes</taxon>
        <taxon>Articulavirales</taxon>
        <taxon>Orthomyxoviridae</taxon>
        <taxon>Quaranjavirus</taxon>
    </lineage>
</organism>
<accession>A0A1L3KKM4</accession>